<evidence type="ECO:0000313" key="3">
    <source>
        <dbReference type="Proteomes" id="UP000316238"/>
    </source>
</evidence>
<accession>A0A521G2U0</accession>
<feature type="domain" description="Transposase Synechocystis PCC 6803" evidence="1">
    <location>
        <begin position="1"/>
        <end position="102"/>
    </location>
</feature>
<dbReference type="AlphaFoldDB" id="A0A521G2U0"/>
<dbReference type="SUPFAM" id="SSF46689">
    <property type="entry name" value="Homeodomain-like"/>
    <property type="match status" value="1"/>
</dbReference>
<dbReference type="EMBL" id="NQJD01000008">
    <property type="protein sequence ID" value="TAA75273.1"/>
    <property type="molecule type" value="Genomic_DNA"/>
</dbReference>
<keyword evidence="3" id="KW-1185">Reference proteome</keyword>
<sequence>MGYSIDFRRKVLEIKKRDCLSLGETAHRFGISESSVFRWMKRLEPCRFRNKPATKIDMELLVRDVELYPDAYQHERAERFGCSQRGIGEALKRLKISRKKNFFPPESR</sequence>
<evidence type="ECO:0000259" key="1">
    <source>
        <dbReference type="Pfam" id="PF01710"/>
    </source>
</evidence>
<evidence type="ECO:0000313" key="2">
    <source>
        <dbReference type="EMBL" id="TAA75273.1"/>
    </source>
</evidence>
<protein>
    <submittedName>
        <fullName evidence="2">Transposase</fullName>
    </submittedName>
</protein>
<reference evidence="2" key="1">
    <citation type="submission" date="2017-07" db="EMBL/GenBank/DDBJ databases">
        <title>The cable genome - Insights into the physiology and evolution of filamentous bacteria capable of sulfide oxidation via long distance electron transfer.</title>
        <authorList>
            <person name="Thorup C."/>
            <person name="Bjerg J.T."/>
            <person name="Schreiber L."/>
            <person name="Nielsen L.P."/>
            <person name="Kjeldsen K.U."/>
            <person name="Boesen T."/>
            <person name="Boggild A."/>
            <person name="Meysman F."/>
            <person name="Geelhoed J."/>
            <person name="Schramm A."/>
        </authorList>
    </citation>
    <scope>NUCLEOTIDE SEQUENCE [LARGE SCALE GENOMIC DNA]</scope>
    <source>
        <strain evidence="2">GS</strain>
    </source>
</reference>
<dbReference type="InterPro" id="IPR009057">
    <property type="entry name" value="Homeodomain-like_sf"/>
</dbReference>
<dbReference type="InterPro" id="IPR002622">
    <property type="entry name" value="Transposase_14"/>
</dbReference>
<name>A0A521G2U0_9BACT</name>
<dbReference type="Proteomes" id="UP000316238">
    <property type="component" value="Unassembled WGS sequence"/>
</dbReference>
<proteinExistence type="predicted"/>
<dbReference type="Pfam" id="PF01710">
    <property type="entry name" value="HTH_Tnp_IS630"/>
    <property type="match status" value="1"/>
</dbReference>
<organism evidence="2 3">
    <name type="scientific">Candidatus Electronema aureum</name>
    <dbReference type="NCBI Taxonomy" id="2005002"/>
    <lineage>
        <taxon>Bacteria</taxon>
        <taxon>Pseudomonadati</taxon>
        <taxon>Thermodesulfobacteriota</taxon>
        <taxon>Desulfobulbia</taxon>
        <taxon>Desulfobulbales</taxon>
        <taxon>Desulfobulbaceae</taxon>
        <taxon>Candidatus Electronema</taxon>
    </lineage>
</organism>
<comment type="caution">
    <text evidence="2">The sequence shown here is derived from an EMBL/GenBank/DDBJ whole genome shotgun (WGS) entry which is preliminary data.</text>
</comment>
<gene>
    <name evidence="2" type="ORF">CDV28_10812</name>
</gene>